<feature type="transmembrane region" description="Helical" evidence="2">
    <location>
        <begin position="142"/>
        <end position="160"/>
    </location>
</feature>
<reference evidence="3 4" key="1">
    <citation type="submission" date="2014-09" db="EMBL/GenBank/DDBJ databases">
        <title>Genome sequencing of Methyloceanibacter caenitepidi Gela4.</title>
        <authorList>
            <person name="Takeuchi M."/>
            <person name="Susumu S."/>
            <person name="Kamagata Y."/>
            <person name="Oshima K."/>
            <person name="Hattori M."/>
            <person name="Iwasaki W."/>
        </authorList>
    </citation>
    <scope>NUCLEOTIDE SEQUENCE [LARGE SCALE GENOMIC DNA]</scope>
    <source>
        <strain evidence="3 4">Gela4</strain>
    </source>
</reference>
<feature type="transmembrane region" description="Helical" evidence="2">
    <location>
        <begin position="109"/>
        <end position="127"/>
    </location>
</feature>
<keyword evidence="2" id="KW-0472">Membrane</keyword>
<protein>
    <submittedName>
        <fullName evidence="3">Uncharacterized protein</fullName>
    </submittedName>
</protein>
<feature type="transmembrane region" description="Helical" evidence="2">
    <location>
        <begin position="86"/>
        <end position="102"/>
    </location>
</feature>
<dbReference type="HOGENOM" id="CLU_1600770_0_0_5"/>
<keyword evidence="4" id="KW-1185">Reference proteome</keyword>
<gene>
    <name evidence="3" type="ORF">GL4_0104</name>
</gene>
<dbReference type="EMBL" id="AP014648">
    <property type="protein sequence ID" value="BAQ15575.1"/>
    <property type="molecule type" value="Genomic_DNA"/>
</dbReference>
<evidence type="ECO:0000256" key="1">
    <source>
        <dbReference type="SAM" id="MobiDB-lite"/>
    </source>
</evidence>
<proteinExistence type="predicted"/>
<dbReference type="STRING" id="1384459.GL4_0104"/>
<feature type="transmembrane region" description="Helical" evidence="2">
    <location>
        <begin position="48"/>
        <end position="66"/>
    </location>
</feature>
<dbReference type="AlphaFoldDB" id="A0A0A8JYA4"/>
<organism evidence="3 4">
    <name type="scientific">Methyloceanibacter caenitepidi</name>
    <dbReference type="NCBI Taxonomy" id="1384459"/>
    <lineage>
        <taxon>Bacteria</taxon>
        <taxon>Pseudomonadati</taxon>
        <taxon>Pseudomonadota</taxon>
        <taxon>Alphaproteobacteria</taxon>
        <taxon>Hyphomicrobiales</taxon>
        <taxon>Hyphomicrobiaceae</taxon>
        <taxon>Methyloceanibacter</taxon>
    </lineage>
</organism>
<feature type="region of interest" description="Disordered" evidence="1">
    <location>
        <begin position="1"/>
        <end position="34"/>
    </location>
</feature>
<name>A0A0A8JYA4_9HYPH</name>
<dbReference type="OrthoDB" id="8445017at2"/>
<dbReference type="KEGG" id="mcg:GL4_0104"/>
<keyword evidence="2" id="KW-0812">Transmembrane</keyword>
<dbReference type="RefSeq" id="WP_045363358.1">
    <property type="nucleotide sequence ID" value="NZ_AP014648.1"/>
</dbReference>
<evidence type="ECO:0000256" key="2">
    <source>
        <dbReference type="SAM" id="Phobius"/>
    </source>
</evidence>
<evidence type="ECO:0000313" key="4">
    <source>
        <dbReference type="Proteomes" id="UP000031643"/>
    </source>
</evidence>
<dbReference type="Proteomes" id="UP000031643">
    <property type="component" value="Chromosome"/>
</dbReference>
<evidence type="ECO:0000313" key="3">
    <source>
        <dbReference type="EMBL" id="BAQ15575.1"/>
    </source>
</evidence>
<accession>A0A0A8JYA4</accession>
<keyword evidence="2" id="KW-1133">Transmembrane helix</keyword>
<sequence length="166" mass="17531">MTGDQPAKSGSGPDSGSGPGPDEERRAPTDEELDATPPLPMVVWAARCASYFLALGGIMLVSYAVYGFDTDPNSFPPGFRLNPLQALVNLIWGAAGTLIGFFRPRHATAFVLAFAAFYTIVAGFGTFEGSALGMQLGTSAKIFYWVVVAFAWAAGLNALLKRSDTS</sequence>